<evidence type="ECO:0000256" key="2">
    <source>
        <dbReference type="ARBA" id="ARBA00023125"/>
    </source>
</evidence>
<evidence type="ECO:0000256" key="1">
    <source>
        <dbReference type="ARBA" id="ARBA00023015"/>
    </source>
</evidence>
<evidence type="ECO:0000259" key="4">
    <source>
        <dbReference type="PROSITE" id="PS50043"/>
    </source>
</evidence>
<name>A0A378IIJ2_9GAMM</name>
<evidence type="ECO:0000256" key="3">
    <source>
        <dbReference type="ARBA" id="ARBA00023163"/>
    </source>
</evidence>
<reference evidence="5 7" key="1">
    <citation type="submission" date="2015-11" db="EMBL/GenBank/DDBJ databases">
        <title>Genomic analysis of 38 Legionella species identifies large and diverse effector repertoires.</title>
        <authorList>
            <person name="Burstein D."/>
            <person name="Amaro F."/>
            <person name="Zusman T."/>
            <person name="Lifshitz Z."/>
            <person name="Cohen O."/>
            <person name="Gilbert J.A."/>
            <person name="Pupko T."/>
            <person name="Shuman H.A."/>
            <person name="Segal G."/>
        </authorList>
    </citation>
    <scope>NUCLEOTIDE SEQUENCE [LARGE SCALE GENOMIC DNA]</scope>
    <source>
        <strain evidence="5 7">CDC#1407-AL-14</strain>
    </source>
</reference>
<dbReference type="PRINTS" id="PR00038">
    <property type="entry name" value="HTHLUXR"/>
</dbReference>
<dbReference type="Pfam" id="PF00196">
    <property type="entry name" value="GerE"/>
    <property type="match status" value="1"/>
</dbReference>
<dbReference type="AlphaFoldDB" id="A0A378IIJ2"/>
<accession>A0A378IIJ2</accession>
<organism evidence="6 8">
    <name type="scientific">Legionella birminghamensis</name>
    <dbReference type="NCBI Taxonomy" id="28083"/>
    <lineage>
        <taxon>Bacteria</taxon>
        <taxon>Pseudomonadati</taxon>
        <taxon>Pseudomonadota</taxon>
        <taxon>Gammaproteobacteria</taxon>
        <taxon>Legionellales</taxon>
        <taxon>Legionellaceae</taxon>
        <taxon>Legionella</taxon>
    </lineage>
</organism>
<dbReference type="Proteomes" id="UP000054735">
    <property type="component" value="Unassembled WGS sequence"/>
</dbReference>
<reference evidence="6 8" key="2">
    <citation type="submission" date="2018-06" db="EMBL/GenBank/DDBJ databases">
        <authorList>
            <consortium name="Pathogen Informatics"/>
            <person name="Doyle S."/>
        </authorList>
    </citation>
    <scope>NUCLEOTIDE SEQUENCE [LARGE SCALE GENOMIC DNA]</scope>
    <source>
        <strain evidence="6 8">NCTC12437</strain>
    </source>
</reference>
<dbReference type="STRING" id="28083.Lbir_1888"/>
<sequence>MGVNRDILTTSFLMRPVMHLKKIYREHPSFIHAPEVHQLCEPLKAMGINHFSHVRVSREKQFSFISLNPEFVSHYLDNAYFDFDVHRIVPSAAEQYFIRDLQSLTGRTRALQKAFNEYGFGHSFTILRSVNGVIDAYNFATEFGNSGINGQYLEKLDFLKQFLLYFHAQVETCDLKKAYELSLSLQKQGAGFQEDMAYKKERLSLPVPDRVAVPGTESYLTFREYECMCWLAKGKTQQEIAEILSLSLRTVKAHVGQVRKKMDCRNQFQLGLVLARLEPLLTEKID</sequence>
<dbReference type="GO" id="GO:0006355">
    <property type="term" value="P:regulation of DNA-templated transcription"/>
    <property type="evidence" value="ECO:0007669"/>
    <property type="project" value="InterPro"/>
</dbReference>
<evidence type="ECO:0000313" key="6">
    <source>
        <dbReference type="EMBL" id="STX31994.1"/>
    </source>
</evidence>
<dbReference type="PROSITE" id="PS50043">
    <property type="entry name" value="HTH_LUXR_2"/>
    <property type="match status" value="1"/>
</dbReference>
<keyword evidence="7" id="KW-1185">Reference proteome</keyword>
<keyword evidence="2 6" id="KW-0238">DNA-binding</keyword>
<dbReference type="EMBL" id="LNXT01000031">
    <property type="protein sequence ID" value="KTC70113.1"/>
    <property type="molecule type" value="Genomic_DNA"/>
</dbReference>
<dbReference type="PANTHER" id="PTHR44688:SF16">
    <property type="entry name" value="DNA-BINDING TRANSCRIPTIONAL ACTIVATOR DEVR_DOSR"/>
    <property type="match status" value="1"/>
</dbReference>
<dbReference type="SUPFAM" id="SSF75516">
    <property type="entry name" value="Pheromone-binding domain of LuxR-like quorum-sensing transcription factors"/>
    <property type="match status" value="1"/>
</dbReference>
<dbReference type="EMBL" id="UGNW01000001">
    <property type="protein sequence ID" value="STX31994.1"/>
    <property type="molecule type" value="Genomic_DNA"/>
</dbReference>
<dbReference type="Proteomes" id="UP000255066">
    <property type="component" value="Unassembled WGS sequence"/>
</dbReference>
<evidence type="ECO:0000313" key="5">
    <source>
        <dbReference type="EMBL" id="KTC70113.1"/>
    </source>
</evidence>
<dbReference type="CDD" id="cd06170">
    <property type="entry name" value="LuxR_C_like"/>
    <property type="match status" value="1"/>
</dbReference>
<keyword evidence="3" id="KW-0804">Transcription</keyword>
<protein>
    <submittedName>
        <fullName evidence="5">Bacterial regulatory protein, luxR family</fullName>
    </submittedName>
    <submittedName>
        <fullName evidence="6">Transcription regulator protein, response regulator containing CheY-like receiver domain and HTH DNA-binding domain</fullName>
    </submittedName>
</protein>
<evidence type="ECO:0000313" key="7">
    <source>
        <dbReference type="Proteomes" id="UP000054735"/>
    </source>
</evidence>
<dbReference type="InterPro" id="IPR016032">
    <property type="entry name" value="Sig_transdc_resp-reg_C-effctor"/>
</dbReference>
<proteinExistence type="predicted"/>
<keyword evidence="1" id="KW-0805">Transcription regulation</keyword>
<dbReference type="GO" id="GO:0003677">
    <property type="term" value="F:DNA binding"/>
    <property type="evidence" value="ECO:0007669"/>
    <property type="project" value="UniProtKB-KW"/>
</dbReference>
<dbReference type="InterPro" id="IPR036388">
    <property type="entry name" value="WH-like_DNA-bd_sf"/>
</dbReference>
<dbReference type="Gene3D" id="3.30.450.80">
    <property type="entry name" value="Transcription factor LuxR-like, autoinducer-binding domain"/>
    <property type="match status" value="1"/>
</dbReference>
<dbReference type="InterPro" id="IPR000792">
    <property type="entry name" value="Tscrpt_reg_LuxR_C"/>
</dbReference>
<feature type="domain" description="HTH luxR-type" evidence="4">
    <location>
        <begin position="213"/>
        <end position="278"/>
    </location>
</feature>
<dbReference type="SMART" id="SM00421">
    <property type="entry name" value="HTH_LUXR"/>
    <property type="match status" value="1"/>
</dbReference>
<dbReference type="PANTHER" id="PTHR44688">
    <property type="entry name" value="DNA-BINDING TRANSCRIPTIONAL ACTIVATOR DEVR_DOSR"/>
    <property type="match status" value="1"/>
</dbReference>
<dbReference type="OrthoDB" id="9774661at2"/>
<gene>
    <name evidence="6" type="primary">vjbR</name>
    <name evidence="5" type="ORF">Lbir_1888</name>
    <name evidence="6" type="ORF">NCTC12437_01771</name>
</gene>
<evidence type="ECO:0000313" key="8">
    <source>
        <dbReference type="Proteomes" id="UP000255066"/>
    </source>
</evidence>
<dbReference type="SUPFAM" id="SSF46894">
    <property type="entry name" value="C-terminal effector domain of the bipartite response regulators"/>
    <property type="match status" value="1"/>
</dbReference>
<dbReference type="InterPro" id="IPR036693">
    <property type="entry name" value="TF_LuxR_autoind-bd_dom_sf"/>
</dbReference>
<dbReference type="Gene3D" id="1.10.10.10">
    <property type="entry name" value="Winged helix-like DNA-binding domain superfamily/Winged helix DNA-binding domain"/>
    <property type="match status" value="1"/>
</dbReference>